<keyword evidence="2" id="KW-0808">Transferase</keyword>
<comment type="caution">
    <text evidence="4">The sequence shown here is derived from an EMBL/GenBank/DDBJ whole genome shotgun (WGS) entry which is preliminary data.</text>
</comment>
<dbReference type="PANTHER" id="PTHR13090">
    <property type="entry name" value="ARGININE-HYDROXYLASE NDUFAF5, MITOCHONDRIAL"/>
    <property type="match status" value="1"/>
</dbReference>
<keyword evidence="5" id="KW-1185">Reference proteome</keyword>
<evidence type="ECO:0000256" key="2">
    <source>
        <dbReference type="ARBA" id="ARBA00022679"/>
    </source>
</evidence>
<organism evidence="4 5">
    <name type="scientific">Uliginosibacterium silvisoli</name>
    <dbReference type="NCBI Taxonomy" id="3114758"/>
    <lineage>
        <taxon>Bacteria</taxon>
        <taxon>Pseudomonadati</taxon>
        <taxon>Pseudomonadota</taxon>
        <taxon>Betaproteobacteria</taxon>
        <taxon>Rhodocyclales</taxon>
        <taxon>Zoogloeaceae</taxon>
        <taxon>Uliginosibacterium</taxon>
    </lineage>
</organism>
<sequence length="250" mass="26937">MQADLHKRAVRTAFSDAAARYNSVAHVQRRIADDLLARCAKTSGLALDAGSGTGYAKDALSELGTSCLALDHAVPMLLQSSGDGVCGDIEALPLQRASVALYFSSLAWQWTDASQSISEAARVLQPGGQLMVATLGPGTLAELREAFAQADDVEHVRRFATASGYAAQLLAAGFDHVDVSTKAFVAHARDFRGMLHEIKTLGAHVVDIHRPRGLFGIQRFRRAENHYEHLRKAAGLPITYEAVFLSARRA</sequence>
<protein>
    <submittedName>
        <fullName evidence="4">Methyltransferase domain-containing protein</fullName>
    </submittedName>
</protein>
<keyword evidence="1 4" id="KW-0489">Methyltransferase</keyword>
<proteinExistence type="predicted"/>
<dbReference type="SUPFAM" id="SSF53335">
    <property type="entry name" value="S-adenosyl-L-methionine-dependent methyltransferases"/>
    <property type="match status" value="1"/>
</dbReference>
<feature type="domain" description="Methyltransferase type 11" evidence="3">
    <location>
        <begin position="47"/>
        <end position="131"/>
    </location>
</feature>
<dbReference type="PANTHER" id="PTHR13090:SF1">
    <property type="entry name" value="ARGININE-HYDROXYLASE NDUFAF5, MITOCHONDRIAL"/>
    <property type="match status" value="1"/>
</dbReference>
<name>A0ABU6K923_9RHOO</name>
<dbReference type="GO" id="GO:0032259">
    <property type="term" value="P:methylation"/>
    <property type="evidence" value="ECO:0007669"/>
    <property type="project" value="UniProtKB-KW"/>
</dbReference>
<dbReference type="RefSeq" id="WP_327600899.1">
    <property type="nucleotide sequence ID" value="NZ_JAYXHS010000004.1"/>
</dbReference>
<dbReference type="Proteomes" id="UP001331561">
    <property type="component" value="Unassembled WGS sequence"/>
</dbReference>
<evidence type="ECO:0000256" key="1">
    <source>
        <dbReference type="ARBA" id="ARBA00022603"/>
    </source>
</evidence>
<accession>A0ABU6K923</accession>
<dbReference type="GO" id="GO:0008168">
    <property type="term" value="F:methyltransferase activity"/>
    <property type="evidence" value="ECO:0007669"/>
    <property type="project" value="UniProtKB-KW"/>
</dbReference>
<reference evidence="4 5" key="1">
    <citation type="submission" date="2024-01" db="EMBL/GenBank/DDBJ databases">
        <title>Uliginosibacterium soil sp. nov.</title>
        <authorList>
            <person name="Lv Y."/>
        </authorList>
    </citation>
    <scope>NUCLEOTIDE SEQUENCE [LARGE SCALE GENOMIC DNA]</scope>
    <source>
        <strain evidence="4 5">H3</strain>
    </source>
</reference>
<dbReference type="Pfam" id="PF08241">
    <property type="entry name" value="Methyltransf_11"/>
    <property type="match status" value="1"/>
</dbReference>
<gene>
    <name evidence="4" type="ORF">VVD49_19490</name>
</gene>
<dbReference type="InterPro" id="IPR029063">
    <property type="entry name" value="SAM-dependent_MTases_sf"/>
</dbReference>
<evidence type="ECO:0000313" key="4">
    <source>
        <dbReference type="EMBL" id="MEC5387926.1"/>
    </source>
</evidence>
<dbReference type="InterPro" id="IPR050602">
    <property type="entry name" value="Malonyl-ACP_OMT"/>
</dbReference>
<evidence type="ECO:0000313" key="5">
    <source>
        <dbReference type="Proteomes" id="UP001331561"/>
    </source>
</evidence>
<dbReference type="EMBL" id="JAYXHS010000004">
    <property type="protein sequence ID" value="MEC5387926.1"/>
    <property type="molecule type" value="Genomic_DNA"/>
</dbReference>
<dbReference type="CDD" id="cd02440">
    <property type="entry name" value="AdoMet_MTases"/>
    <property type="match status" value="1"/>
</dbReference>
<evidence type="ECO:0000259" key="3">
    <source>
        <dbReference type="Pfam" id="PF08241"/>
    </source>
</evidence>
<dbReference type="Gene3D" id="3.40.50.150">
    <property type="entry name" value="Vaccinia Virus protein VP39"/>
    <property type="match status" value="1"/>
</dbReference>
<dbReference type="InterPro" id="IPR013216">
    <property type="entry name" value="Methyltransf_11"/>
</dbReference>